<organism evidence="4 5">
    <name type="scientific">Plectus sambesii</name>
    <dbReference type="NCBI Taxonomy" id="2011161"/>
    <lineage>
        <taxon>Eukaryota</taxon>
        <taxon>Metazoa</taxon>
        <taxon>Ecdysozoa</taxon>
        <taxon>Nematoda</taxon>
        <taxon>Chromadorea</taxon>
        <taxon>Plectida</taxon>
        <taxon>Plectina</taxon>
        <taxon>Plectoidea</taxon>
        <taxon>Plectidae</taxon>
        <taxon>Plectus</taxon>
    </lineage>
</organism>
<proteinExistence type="inferred from homology"/>
<dbReference type="GO" id="GO:0015629">
    <property type="term" value="C:actin cytoskeleton"/>
    <property type="evidence" value="ECO:0007669"/>
    <property type="project" value="InterPro"/>
</dbReference>
<dbReference type="WBParaSite" id="PSAMB.scaffold1508size30586.g13502.t1">
    <property type="protein sequence ID" value="PSAMB.scaffold1508size30586.g13502.t1"/>
    <property type="gene ID" value="PSAMB.scaffold1508size30586.g13502"/>
</dbReference>
<evidence type="ECO:0000256" key="2">
    <source>
        <dbReference type="ARBA" id="ARBA00023203"/>
    </source>
</evidence>
<keyword evidence="2" id="KW-0009">Actin-binding</keyword>
<dbReference type="Proteomes" id="UP000887566">
    <property type="component" value="Unplaced"/>
</dbReference>
<sequence>MSSSGVLVNPECQSTFQRMAEGKKDLRYIIFKIEDKEVQVDCAVSQEDMGVSGEDYEDNSKAAYEVFVKDLKDRTDGFADCRYAVFDFKFTCSRLGAGASKMDKIVFIQLCPDGASIKKKMVYASSASAIKSSLGTGKILQFQVSDESEMSHKELLGKLSDKYSDK</sequence>
<dbReference type="SUPFAM" id="SSF55753">
    <property type="entry name" value="Actin depolymerizing proteins"/>
    <property type="match status" value="1"/>
</dbReference>
<protein>
    <submittedName>
        <fullName evidence="5">ADF-H domain-containing protein</fullName>
    </submittedName>
</protein>
<feature type="domain" description="ADF-H" evidence="3">
    <location>
        <begin position="4"/>
        <end position="160"/>
    </location>
</feature>
<dbReference type="AlphaFoldDB" id="A0A914V4J0"/>
<dbReference type="InterPro" id="IPR002108">
    <property type="entry name" value="ADF-H"/>
</dbReference>
<name>A0A914V4J0_9BILA</name>
<dbReference type="InterPro" id="IPR029006">
    <property type="entry name" value="ADF-H/Gelsolin-like_dom_sf"/>
</dbReference>
<accession>A0A914V4J0</accession>
<dbReference type="SMART" id="SM00102">
    <property type="entry name" value="ADF"/>
    <property type="match status" value="1"/>
</dbReference>
<keyword evidence="4" id="KW-1185">Reference proteome</keyword>
<dbReference type="Gene3D" id="3.40.20.10">
    <property type="entry name" value="Severin"/>
    <property type="match status" value="1"/>
</dbReference>
<evidence type="ECO:0000256" key="1">
    <source>
        <dbReference type="ARBA" id="ARBA00006844"/>
    </source>
</evidence>
<dbReference type="PROSITE" id="PS51263">
    <property type="entry name" value="ADF_H"/>
    <property type="match status" value="1"/>
</dbReference>
<reference evidence="5" key="1">
    <citation type="submission" date="2022-11" db="UniProtKB">
        <authorList>
            <consortium name="WormBaseParasite"/>
        </authorList>
    </citation>
    <scope>IDENTIFICATION</scope>
</reference>
<comment type="similarity">
    <text evidence="1">Belongs to the actin-binding proteins ADF family.</text>
</comment>
<dbReference type="GO" id="GO:0003779">
    <property type="term" value="F:actin binding"/>
    <property type="evidence" value="ECO:0007669"/>
    <property type="project" value="UniProtKB-KW"/>
</dbReference>
<dbReference type="Pfam" id="PF00241">
    <property type="entry name" value="Cofilin_ADF"/>
    <property type="match status" value="1"/>
</dbReference>
<evidence type="ECO:0000313" key="5">
    <source>
        <dbReference type="WBParaSite" id="PSAMB.scaffold1508size30586.g13502.t1"/>
    </source>
</evidence>
<dbReference type="GO" id="GO:0030042">
    <property type="term" value="P:actin filament depolymerization"/>
    <property type="evidence" value="ECO:0007669"/>
    <property type="project" value="InterPro"/>
</dbReference>
<evidence type="ECO:0000313" key="4">
    <source>
        <dbReference type="Proteomes" id="UP000887566"/>
    </source>
</evidence>
<evidence type="ECO:0000259" key="3">
    <source>
        <dbReference type="PROSITE" id="PS51263"/>
    </source>
</evidence>
<dbReference type="PANTHER" id="PTHR11913">
    <property type="entry name" value="COFILIN-RELATED"/>
    <property type="match status" value="1"/>
</dbReference>
<dbReference type="InterPro" id="IPR017904">
    <property type="entry name" value="ADF/Cofilin"/>
</dbReference>